<sequence length="98" mass="11054">MKRLIVPFTLALLASQPVFADQCTTDEINAKAKELADRVNALTESNPKRAEEINEELRDMEVKQTAEQLGNECEAYEKRIKHVEAAEKQADIAPAKER</sequence>
<feature type="coiled-coil region" evidence="1">
    <location>
        <begin position="25"/>
        <end position="86"/>
    </location>
</feature>
<dbReference type="EMBL" id="FQXA01000006">
    <property type="protein sequence ID" value="SHH39327.1"/>
    <property type="molecule type" value="Genomic_DNA"/>
</dbReference>
<reference evidence="3 4" key="1">
    <citation type="submission" date="2016-11" db="EMBL/GenBank/DDBJ databases">
        <authorList>
            <person name="Jaros S."/>
            <person name="Januszkiewicz K."/>
            <person name="Wedrychowicz H."/>
        </authorList>
    </citation>
    <scope>NUCLEOTIDE SEQUENCE [LARGE SCALE GENOMIC DNA]</scope>
    <source>
        <strain evidence="3 4">DSM 18231</strain>
    </source>
</reference>
<feature type="chain" id="PRO_5009913754" evidence="2">
    <location>
        <begin position="21"/>
        <end position="98"/>
    </location>
</feature>
<organism evidence="3 4">
    <name type="scientific">Stutzerimonas xanthomarina DSM 18231</name>
    <dbReference type="NCBI Taxonomy" id="1403346"/>
    <lineage>
        <taxon>Bacteria</taxon>
        <taxon>Pseudomonadati</taxon>
        <taxon>Pseudomonadota</taxon>
        <taxon>Gammaproteobacteria</taxon>
        <taxon>Pseudomonadales</taxon>
        <taxon>Pseudomonadaceae</taxon>
        <taxon>Stutzerimonas</taxon>
    </lineage>
</organism>
<gene>
    <name evidence="3" type="ORF">SAMN02744645_3550</name>
</gene>
<dbReference type="Proteomes" id="UP000184000">
    <property type="component" value="Unassembled WGS sequence"/>
</dbReference>
<dbReference type="GeneID" id="98639148"/>
<protein>
    <submittedName>
        <fullName evidence="3">Uncharacterized protein</fullName>
    </submittedName>
</protein>
<keyword evidence="1" id="KW-0175">Coiled coil</keyword>
<evidence type="ECO:0000256" key="1">
    <source>
        <dbReference type="SAM" id="Coils"/>
    </source>
</evidence>
<evidence type="ECO:0000256" key="2">
    <source>
        <dbReference type="SAM" id="SignalP"/>
    </source>
</evidence>
<evidence type="ECO:0000313" key="4">
    <source>
        <dbReference type="Proteomes" id="UP000184000"/>
    </source>
</evidence>
<dbReference type="AlphaFoldDB" id="A0A1M5SL49"/>
<evidence type="ECO:0000313" key="3">
    <source>
        <dbReference type="EMBL" id="SHH39327.1"/>
    </source>
</evidence>
<feature type="signal peptide" evidence="2">
    <location>
        <begin position="1"/>
        <end position="20"/>
    </location>
</feature>
<keyword evidence="2" id="KW-0732">Signal</keyword>
<dbReference type="RefSeq" id="WP_073302484.1">
    <property type="nucleotide sequence ID" value="NZ_FQXA01000006.1"/>
</dbReference>
<accession>A0A1M5SL49</accession>
<name>A0A1M5SL49_9GAMM</name>
<proteinExistence type="predicted"/>